<evidence type="ECO:0000313" key="3">
    <source>
        <dbReference type="Proteomes" id="UP000267268"/>
    </source>
</evidence>
<keyword evidence="3" id="KW-1185">Reference proteome</keyword>
<evidence type="ECO:0000256" key="1">
    <source>
        <dbReference type="SAM" id="SignalP"/>
    </source>
</evidence>
<gene>
    <name evidence="2" type="ORF">EI427_00915</name>
</gene>
<name>A0A3Q9FN05_9BACT</name>
<reference evidence="2 3" key="1">
    <citation type="submission" date="2018-12" db="EMBL/GenBank/DDBJ databases">
        <title>Flammeovirga pectinis sp. nov., isolated from the gut of the Korean scallop, Patinopecten yessoensis.</title>
        <authorList>
            <person name="Bae J.-W."/>
            <person name="Jeong Y.-S."/>
            <person name="Kang W."/>
        </authorList>
    </citation>
    <scope>NUCLEOTIDE SEQUENCE [LARGE SCALE GENOMIC DNA]</scope>
    <source>
        <strain evidence="2 3">L12M1</strain>
    </source>
</reference>
<proteinExistence type="predicted"/>
<evidence type="ECO:0000313" key="2">
    <source>
        <dbReference type="EMBL" id="AZQ60821.1"/>
    </source>
</evidence>
<dbReference type="Proteomes" id="UP000267268">
    <property type="component" value="Chromosome 1"/>
</dbReference>
<sequence length="272" mass="29849">MKKSLLVISALLISFFTFAQSTPTTNNSKQEMSVEALNPTAKIYKFIFMNNASLGTPNTNTLYIEPAIPVNISKKIKLINFAMIPIDTRRSSDGSVSETSLGNIQYSANFTPMKPFKVGNGIFAPSLGPAVMFNSNTYGDLKSPSDDSWNVGINVGATYKNKGFLAVASYSPTWGVGGAKMDVTTMQYIFNYSFKSGTGINTSPLLMKNEGFEGDQKWLIPVGIGVSQIIKTKKAIFNIAVSAYYNAVRPDVMQDQKMQVQVKFYVMLPSKR</sequence>
<protein>
    <recommendedName>
        <fullName evidence="4">Neuromedin U</fullName>
    </recommendedName>
</protein>
<dbReference type="RefSeq" id="WP_126610790.1">
    <property type="nucleotide sequence ID" value="NZ_CP034562.1"/>
</dbReference>
<dbReference type="OrthoDB" id="9809066at2"/>
<accession>A0A3Q9FN05</accession>
<dbReference type="AlphaFoldDB" id="A0A3Q9FN05"/>
<evidence type="ECO:0008006" key="4">
    <source>
        <dbReference type="Google" id="ProtNLM"/>
    </source>
</evidence>
<dbReference type="EMBL" id="CP034562">
    <property type="protein sequence ID" value="AZQ60821.1"/>
    <property type="molecule type" value="Genomic_DNA"/>
</dbReference>
<feature type="chain" id="PRO_5018584818" description="Neuromedin U" evidence="1">
    <location>
        <begin position="20"/>
        <end position="272"/>
    </location>
</feature>
<organism evidence="2 3">
    <name type="scientific">Flammeovirga pectinis</name>
    <dbReference type="NCBI Taxonomy" id="2494373"/>
    <lineage>
        <taxon>Bacteria</taxon>
        <taxon>Pseudomonadati</taxon>
        <taxon>Bacteroidota</taxon>
        <taxon>Cytophagia</taxon>
        <taxon>Cytophagales</taxon>
        <taxon>Flammeovirgaceae</taxon>
        <taxon>Flammeovirga</taxon>
    </lineage>
</organism>
<keyword evidence="1" id="KW-0732">Signal</keyword>
<feature type="signal peptide" evidence="1">
    <location>
        <begin position="1"/>
        <end position="19"/>
    </location>
</feature>
<dbReference type="KEGG" id="fll:EI427_00915"/>